<dbReference type="EMBL" id="CP048788">
    <property type="protein sequence ID" value="QJF53138.1"/>
    <property type="molecule type" value="Genomic_DNA"/>
</dbReference>
<evidence type="ECO:0000256" key="2">
    <source>
        <dbReference type="ARBA" id="ARBA00005417"/>
    </source>
</evidence>
<keyword evidence="4" id="KW-1003">Cell membrane</keyword>
<evidence type="ECO:0000256" key="6">
    <source>
        <dbReference type="ARBA" id="ARBA00022840"/>
    </source>
</evidence>
<keyword evidence="5" id="KW-0547">Nucleotide-binding</keyword>
<dbReference type="Gene3D" id="3.40.50.300">
    <property type="entry name" value="P-loop containing nucleotide triphosphate hydrolases"/>
    <property type="match status" value="2"/>
</dbReference>
<keyword evidence="7" id="KW-0472">Membrane</keyword>
<keyword evidence="3" id="KW-0813">Transport</keyword>
<name>A0A858SYS1_9RHOB</name>
<dbReference type="PROSITE" id="PS50893">
    <property type="entry name" value="ABC_TRANSPORTER_2"/>
    <property type="match status" value="2"/>
</dbReference>
<dbReference type="PANTHER" id="PTHR43297:SF2">
    <property type="entry name" value="DIPEPTIDE TRANSPORT ATP-BINDING PROTEIN DPPD"/>
    <property type="match status" value="1"/>
</dbReference>
<dbReference type="CDD" id="cd03257">
    <property type="entry name" value="ABC_NikE_OppD_transporters"/>
    <property type="match status" value="2"/>
</dbReference>
<dbReference type="NCBIfam" id="NF007739">
    <property type="entry name" value="PRK10419.1"/>
    <property type="match status" value="2"/>
</dbReference>
<dbReference type="GO" id="GO:0016887">
    <property type="term" value="F:ATP hydrolysis activity"/>
    <property type="evidence" value="ECO:0007669"/>
    <property type="project" value="InterPro"/>
</dbReference>
<reference evidence="9 10" key="1">
    <citation type="submission" date="2020-02" db="EMBL/GenBank/DDBJ databases">
        <title>Genome sequence of Roseobacter ponti.</title>
        <authorList>
            <person name="Hollensteiner J."/>
            <person name="Schneider D."/>
            <person name="Poehlein A."/>
            <person name="Daniel R."/>
        </authorList>
    </citation>
    <scope>NUCLEOTIDE SEQUENCE [LARGE SCALE GENOMIC DNA]</scope>
    <source>
        <strain evidence="9 10">DSM 106830</strain>
    </source>
</reference>
<dbReference type="AlphaFoldDB" id="A0A858SYS1"/>
<evidence type="ECO:0000256" key="4">
    <source>
        <dbReference type="ARBA" id="ARBA00022475"/>
    </source>
</evidence>
<dbReference type="InterPro" id="IPR003439">
    <property type="entry name" value="ABC_transporter-like_ATP-bd"/>
</dbReference>
<dbReference type="InterPro" id="IPR050388">
    <property type="entry name" value="ABC_Ni/Peptide_Import"/>
</dbReference>
<evidence type="ECO:0000313" key="10">
    <source>
        <dbReference type="Proteomes" id="UP000503308"/>
    </source>
</evidence>
<dbReference type="KEGG" id="rpon:G3256_06470"/>
<dbReference type="SMART" id="SM00382">
    <property type="entry name" value="AAA"/>
    <property type="match status" value="2"/>
</dbReference>
<dbReference type="Proteomes" id="UP000503308">
    <property type="component" value="Chromosome"/>
</dbReference>
<feature type="domain" description="ABC transporter" evidence="8">
    <location>
        <begin position="17"/>
        <end position="271"/>
    </location>
</feature>
<dbReference type="InterPro" id="IPR013563">
    <property type="entry name" value="Oligopep_ABC_C"/>
</dbReference>
<dbReference type="GO" id="GO:0055085">
    <property type="term" value="P:transmembrane transport"/>
    <property type="evidence" value="ECO:0007669"/>
    <property type="project" value="UniProtKB-ARBA"/>
</dbReference>
<comment type="similarity">
    <text evidence="2">Belongs to the ABC transporter superfamily.</text>
</comment>
<organism evidence="9 10">
    <name type="scientific">Roseobacter ponti</name>
    <dbReference type="NCBI Taxonomy" id="1891787"/>
    <lineage>
        <taxon>Bacteria</taxon>
        <taxon>Pseudomonadati</taxon>
        <taxon>Pseudomonadota</taxon>
        <taxon>Alphaproteobacteria</taxon>
        <taxon>Rhodobacterales</taxon>
        <taxon>Roseobacteraceae</taxon>
        <taxon>Roseobacter</taxon>
    </lineage>
</organism>
<sequence>MLDHAPSGDTPGPIARIRNLRVEFQTKDGPVTGVEDVSFEISAGETVCVVGESGSGKSVSSLSLMRLVEFGGGEITGGQLLFDRPGADAIDLAKTDADLMQTIRGNEIGMIFQEPMTALNPVFTVGRQLTEGLRLHKSMSRSQAEARALELLREVRIPEPERRLKQYPHELSGGMRQRVVIAMALACKPRLLIADEPTTALDVTIQAEILALMDRLKRETGTAVMFITHDMAVVAQMADRVVVMFRGNKVEEGPVRQIFETPQHPYTKALLAAVPKLGEMRGKSAPEPMKLLGSDQGEIKPVPGTNEVLLSVKNLTTRFPVKGGFFRRTVANVHAVEDLSFNINKGQTLSLVGESGCGKSTAGRSILRLVEPMAGEIVLDGKDILALDQSALREARLDMQMIFQDPFASLNPQMQLADQVAEPIHNFGTLKGKEVMDRVAMLFDRVELPRSFMRRFPHELSGGQRQRVAIARALALNPRLIIADEAVSALDVSVQAQVLNLMLELQAELGISYLFISHDMAVVERVSHHVGVMYLGRIVELGPRARVFENPQHAYTQALMKAVPIADPTRRKDESELNFKPIPSPIHPAGYAPEPSVYREVEPGHFVLETDSGY</sequence>
<dbReference type="PANTHER" id="PTHR43297">
    <property type="entry name" value="OLIGOPEPTIDE TRANSPORT ATP-BINDING PROTEIN APPD"/>
    <property type="match status" value="1"/>
</dbReference>
<dbReference type="PROSITE" id="PS00211">
    <property type="entry name" value="ABC_TRANSPORTER_1"/>
    <property type="match status" value="2"/>
</dbReference>
<dbReference type="InterPro" id="IPR017871">
    <property type="entry name" value="ABC_transporter-like_CS"/>
</dbReference>
<dbReference type="RefSeq" id="WP_169642353.1">
    <property type="nucleotide sequence ID" value="NZ_CP048788.1"/>
</dbReference>
<evidence type="ECO:0000256" key="7">
    <source>
        <dbReference type="ARBA" id="ARBA00023136"/>
    </source>
</evidence>
<keyword evidence="6 9" id="KW-0067">ATP-binding</keyword>
<dbReference type="GO" id="GO:0005524">
    <property type="term" value="F:ATP binding"/>
    <property type="evidence" value="ECO:0007669"/>
    <property type="project" value="UniProtKB-KW"/>
</dbReference>
<evidence type="ECO:0000313" key="9">
    <source>
        <dbReference type="EMBL" id="QJF53138.1"/>
    </source>
</evidence>
<feature type="domain" description="ABC transporter" evidence="8">
    <location>
        <begin position="310"/>
        <end position="560"/>
    </location>
</feature>
<evidence type="ECO:0000256" key="5">
    <source>
        <dbReference type="ARBA" id="ARBA00022741"/>
    </source>
</evidence>
<dbReference type="NCBIfam" id="NF008453">
    <property type="entry name" value="PRK11308.1"/>
    <property type="match status" value="2"/>
</dbReference>
<keyword evidence="10" id="KW-1185">Reference proteome</keyword>
<dbReference type="InterPro" id="IPR027417">
    <property type="entry name" value="P-loop_NTPase"/>
</dbReference>
<dbReference type="GO" id="GO:0005886">
    <property type="term" value="C:plasma membrane"/>
    <property type="evidence" value="ECO:0007669"/>
    <property type="project" value="UniProtKB-SubCell"/>
</dbReference>
<dbReference type="SUPFAM" id="SSF52540">
    <property type="entry name" value="P-loop containing nucleoside triphosphate hydrolases"/>
    <property type="match status" value="2"/>
</dbReference>
<accession>A0A858SYS1</accession>
<protein>
    <submittedName>
        <fullName evidence="9">ABC transporter ATP-binding protein</fullName>
    </submittedName>
</protein>
<evidence type="ECO:0000256" key="1">
    <source>
        <dbReference type="ARBA" id="ARBA00004417"/>
    </source>
</evidence>
<dbReference type="InterPro" id="IPR003593">
    <property type="entry name" value="AAA+_ATPase"/>
</dbReference>
<dbReference type="Pfam" id="PF08352">
    <property type="entry name" value="oligo_HPY"/>
    <property type="match status" value="2"/>
</dbReference>
<proteinExistence type="inferred from homology"/>
<dbReference type="FunFam" id="3.40.50.300:FF:000016">
    <property type="entry name" value="Oligopeptide ABC transporter ATP-binding component"/>
    <property type="match status" value="2"/>
</dbReference>
<comment type="subcellular location">
    <subcellularLocation>
        <location evidence="1">Cell inner membrane</location>
        <topology evidence="1">Peripheral membrane protein</topology>
    </subcellularLocation>
</comment>
<dbReference type="GO" id="GO:0015833">
    <property type="term" value="P:peptide transport"/>
    <property type="evidence" value="ECO:0007669"/>
    <property type="project" value="InterPro"/>
</dbReference>
<evidence type="ECO:0000256" key="3">
    <source>
        <dbReference type="ARBA" id="ARBA00022448"/>
    </source>
</evidence>
<gene>
    <name evidence="9" type="ORF">G3256_06470</name>
</gene>
<dbReference type="Pfam" id="PF00005">
    <property type="entry name" value="ABC_tran"/>
    <property type="match status" value="2"/>
</dbReference>
<evidence type="ECO:0000259" key="8">
    <source>
        <dbReference type="PROSITE" id="PS50893"/>
    </source>
</evidence>